<dbReference type="RefSeq" id="WP_045361707.1">
    <property type="nucleotide sequence ID" value="NZ_BBPA01000070.1"/>
</dbReference>
<evidence type="ECO:0000313" key="6">
    <source>
        <dbReference type="Proteomes" id="UP000030321"/>
    </source>
</evidence>
<feature type="transmembrane region" description="Helical" evidence="3">
    <location>
        <begin position="71"/>
        <end position="92"/>
    </location>
</feature>
<gene>
    <name evidence="5" type="ORF">N44_04171</name>
</gene>
<keyword evidence="3" id="KW-0472">Membrane</keyword>
<dbReference type="SUPFAM" id="SSF53822">
    <property type="entry name" value="Periplasmic binding protein-like I"/>
    <property type="match status" value="1"/>
</dbReference>
<dbReference type="Gene3D" id="3.40.50.2300">
    <property type="match status" value="2"/>
</dbReference>
<reference evidence="6" key="1">
    <citation type="journal article" date="2015" name="Genome">
        <title>Whole Genome Sequence of the Non-Microcystin-Producing Microcystis aeruginosa Strain NIES-44.</title>
        <authorList>
            <person name="Okano K."/>
            <person name="Miyata N."/>
            <person name="Ozaki Y."/>
        </authorList>
    </citation>
    <scope>NUCLEOTIDE SEQUENCE [LARGE SCALE GENOMIC DNA]</scope>
    <source>
        <strain evidence="6">NIES-44</strain>
    </source>
</reference>
<dbReference type="InterPro" id="IPR051010">
    <property type="entry name" value="BCAA_transport"/>
</dbReference>
<organism evidence="5 6">
    <name type="scientific">Microcystis aeruginosa NIES-44</name>
    <dbReference type="NCBI Taxonomy" id="449439"/>
    <lineage>
        <taxon>Bacteria</taxon>
        <taxon>Bacillati</taxon>
        <taxon>Cyanobacteriota</taxon>
        <taxon>Cyanophyceae</taxon>
        <taxon>Oscillatoriophycideae</taxon>
        <taxon>Chroococcales</taxon>
        <taxon>Microcystaceae</taxon>
        <taxon>Microcystis</taxon>
    </lineage>
</organism>
<dbReference type="PANTHER" id="PTHR30483">
    <property type="entry name" value="LEUCINE-SPECIFIC-BINDING PROTEIN"/>
    <property type="match status" value="1"/>
</dbReference>
<dbReference type="AlphaFoldDB" id="A0A0A1W1C4"/>
<dbReference type="CDD" id="cd06268">
    <property type="entry name" value="PBP1_ABC_transporter_LIVBP-like"/>
    <property type="match status" value="1"/>
</dbReference>
<comment type="caution">
    <text evidence="5">The sequence shown here is derived from an EMBL/GenBank/DDBJ whole genome shotgun (WGS) entry which is preliminary data.</text>
</comment>
<dbReference type="InterPro" id="IPR028082">
    <property type="entry name" value="Peripla_BP_I"/>
</dbReference>
<proteinExistence type="inferred from homology"/>
<keyword evidence="3" id="KW-0812">Transmembrane</keyword>
<dbReference type="PANTHER" id="PTHR30483:SF6">
    <property type="entry name" value="PERIPLASMIC BINDING PROTEIN OF ABC TRANSPORTER FOR NATURAL AMINO ACIDS"/>
    <property type="match status" value="1"/>
</dbReference>
<dbReference type="Pfam" id="PF13458">
    <property type="entry name" value="Peripla_BP_6"/>
    <property type="match status" value="1"/>
</dbReference>
<evidence type="ECO:0000256" key="2">
    <source>
        <dbReference type="ARBA" id="ARBA00022729"/>
    </source>
</evidence>
<accession>A0A0A1W1C4</accession>
<keyword evidence="3" id="KW-1133">Transmembrane helix</keyword>
<feature type="domain" description="Leucine-binding protein" evidence="4">
    <location>
        <begin position="205"/>
        <end position="497"/>
    </location>
</feature>
<keyword evidence="2" id="KW-0732">Signal</keyword>
<dbReference type="EMBL" id="BBPA01000070">
    <property type="protein sequence ID" value="GAL95316.1"/>
    <property type="molecule type" value="Genomic_DNA"/>
</dbReference>
<protein>
    <recommendedName>
        <fullName evidence="4">Leucine-binding protein domain-containing protein</fullName>
    </recommendedName>
</protein>
<evidence type="ECO:0000259" key="4">
    <source>
        <dbReference type="Pfam" id="PF13458"/>
    </source>
</evidence>
<sequence>MTTWQCDGIPKDGKTYPQAIAGGHEPCENTTPDCPICGLPREAMDPVTTTVKTTVVVSPGGTTRVGQKSNWLLPFALIITALTAGLGGWSLLQMLIPKPDTPQVVPEKTPDRQSKATFVSNTAKNPDLFSQGEKILLNYTPNKEKGAAAFKKEDWSNAIAAYQLAATPQANDPEGKIYYNNAKARQKGNQNTIAVVVPIANDPNSAKEILRGVARYQEEFNNSNPGNPLEIVIANDGGGLQSKAIADDLIQSGQVLAVMGHGIDPFSQKAIESYEKEGLAILSPLTTSVSQTGKSTLKTIPLKDKSQEVLGSYLEAVAKTLANYASQQENSPSVVLFYNSDSPYSQKLRDSFAKAIKEPGGKIVKEIDTTKANFNAKTAIDQARQAGAKVVFLALSKDGDRIDQAVAIAQESSGMLLLGGNELYTPDILIQGADSIDGLVLAVPWSFQATDPFAKDALKSWRGRVSWRTATAYDSMKVLGEAIAKSSDRASAVETLNRGITLQGSTTDFNIFNQVPLVRANRGNEGPKGSQYQFDPI</sequence>
<dbReference type="Proteomes" id="UP000030321">
    <property type="component" value="Unassembled WGS sequence"/>
</dbReference>
<evidence type="ECO:0000256" key="1">
    <source>
        <dbReference type="ARBA" id="ARBA00010062"/>
    </source>
</evidence>
<evidence type="ECO:0000256" key="3">
    <source>
        <dbReference type="SAM" id="Phobius"/>
    </source>
</evidence>
<name>A0A0A1W1C4_MICAE</name>
<comment type="similarity">
    <text evidence="1">Belongs to the leucine-binding protein family.</text>
</comment>
<evidence type="ECO:0000313" key="5">
    <source>
        <dbReference type="EMBL" id="GAL95316.1"/>
    </source>
</evidence>
<dbReference type="InterPro" id="IPR028081">
    <property type="entry name" value="Leu-bd"/>
</dbReference>